<feature type="domain" description="Quinohemoprotein amine dehydrogenase alpha subunit" evidence="4">
    <location>
        <begin position="174"/>
        <end position="272"/>
    </location>
</feature>
<name>A0ABY5HPS2_9GAMM</name>
<dbReference type="SUPFAM" id="SSF46626">
    <property type="entry name" value="Cytochrome c"/>
    <property type="match status" value="2"/>
</dbReference>
<accession>A0ABY5HPS2</accession>
<dbReference type="InterPro" id="IPR015184">
    <property type="entry name" value="QH-AmDH_asu_dom_IV"/>
</dbReference>
<dbReference type="Pfam" id="PF14930">
    <property type="entry name" value="Qn_am_d_aII"/>
    <property type="match status" value="1"/>
</dbReference>
<organism evidence="5 6">
    <name type="scientific">Marinobacterium rhizophilum</name>
    <dbReference type="NCBI Taxonomy" id="420402"/>
    <lineage>
        <taxon>Bacteria</taxon>
        <taxon>Pseudomonadati</taxon>
        <taxon>Pseudomonadota</taxon>
        <taxon>Gammaproteobacteria</taxon>
        <taxon>Oceanospirillales</taxon>
        <taxon>Oceanospirillaceae</taxon>
        <taxon>Marinobacterium</taxon>
    </lineage>
</organism>
<evidence type="ECO:0000259" key="4">
    <source>
        <dbReference type="Pfam" id="PF14930"/>
    </source>
</evidence>
<feature type="domain" description="Quinohemoprotein amine dehydrogenase alpha subunit" evidence="2">
    <location>
        <begin position="278"/>
        <end position="356"/>
    </location>
</feature>
<dbReference type="NCBIfam" id="TIGR03908">
    <property type="entry name" value="QH_alpha"/>
    <property type="match status" value="1"/>
</dbReference>
<dbReference type="EMBL" id="CP073347">
    <property type="protein sequence ID" value="UTW14320.1"/>
    <property type="molecule type" value="Genomic_DNA"/>
</dbReference>
<protein>
    <submittedName>
        <fullName evidence="5">Quinohemoprotein amine dehydrogenase subunit alpha</fullName>
    </submittedName>
</protein>
<evidence type="ECO:0000313" key="5">
    <source>
        <dbReference type="EMBL" id="UTW14320.1"/>
    </source>
</evidence>
<dbReference type="InterPro" id="IPR023887">
    <property type="entry name" value="QH-AmDH_asu"/>
</dbReference>
<evidence type="ECO:0000259" key="3">
    <source>
        <dbReference type="Pfam" id="PF09100"/>
    </source>
</evidence>
<dbReference type="Pfam" id="PF09099">
    <property type="entry name" value="Qn_am_d_aIII"/>
    <property type="match status" value="1"/>
</dbReference>
<dbReference type="InterPro" id="IPR009111">
    <property type="entry name" value="QH-AmDH_asu_dom2"/>
</dbReference>
<reference evidence="5" key="1">
    <citation type="submission" date="2021-04" db="EMBL/GenBank/DDBJ databases">
        <title>Oceanospirillales bacteria with DddD are important DMSP degraders in coastal seawater.</title>
        <authorList>
            <person name="Liu J."/>
        </authorList>
    </citation>
    <scope>NUCLEOTIDE SEQUENCE</scope>
    <source>
        <strain evidence="5">D13-1</strain>
    </source>
</reference>
<proteinExistence type="predicted"/>
<dbReference type="Gene3D" id="2.60.40.10">
    <property type="entry name" value="Immunoglobulins"/>
    <property type="match status" value="2"/>
</dbReference>
<dbReference type="Proteomes" id="UP001058461">
    <property type="component" value="Chromosome"/>
</dbReference>
<dbReference type="Pfam" id="PF09098">
    <property type="entry name" value="Dehyd-heme_bind"/>
    <property type="match status" value="1"/>
</dbReference>
<evidence type="ECO:0000259" key="1">
    <source>
        <dbReference type="Pfam" id="PF09098"/>
    </source>
</evidence>
<dbReference type="InterPro" id="IPR014756">
    <property type="entry name" value="Ig_E-set"/>
</dbReference>
<sequence length="495" mass="53927">MGQTCAACHTAEPDGEWSRISHQRKTPEGWLMSIARMQVMHGLQISDEDRRTLVKYLADRQGLAPSETAGARYALERRLNTMESFESDAFTQTCARCHSGARVALQRRPAPEWEHLVHFHLGQWPTTEYQALGRDRDWLNLALDKMVPELAETYALESDAWTSWQASAKADPVGQWRLAGQIPGRGEMHATLSVSRSGDDLYSLELEGQYADGTALKGAGQAIVYTGYEWRGDLDIDGVAMRQVFALQGDRLSGRMFETEHDEVGFDISGARLGGDQPQLLAVQPGYLKAGSSTELTLVGADLEGDIELGEGVTLEEVLERNAGTLRVRVRAAADATGLREVRVGSSGAVTLSLYDSIARIRVLPEYSVSRIGGNGSSTPRVYGLFDAEAWAAGSDGIANTEDDYRIGIVPARWSVEPFDARAEEDEDTRFAGVIDAVTGRFTPGAAGPNPERRMSTNNAGNLKVVASVEQDGQSLSGSAQMIVTVQRWNNPPIP</sequence>
<feature type="domain" description="Quinohemoprotein amine dehydrogenase alpha subunit haem binding" evidence="1">
    <location>
        <begin position="3"/>
        <end position="161"/>
    </location>
</feature>
<dbReference type="InterPro" id="IPR015182">
    <property type="entry name" value="QH-AmDH_asu_heme-bd_dom"/>
</dbReference>
<dbReference type="InterPro" id="IPR013783">
    <property type="entry name" value="Ig-like_fold"/>
</dbReference>
<dbReference type="Pfam" id="PF09100">
    <property type="entry name" value="Qn_am_d_aIV"/>
    <property type="match status" value="1"/>
</dbReference>
<dbReference type="SUPFAM" id="SSF69298">
    <property type="entry name" value="Quinohemoprotein amine dehydrogenase A chain, domain 3"/>
    <property type="match status" value="1"/>
</dbReference>
<dbReference type="SUPFAM" id="SSF81296">
    <property type="entry name" value="E set domains"/>
    <property type="match status" value="2"/>
</dbReference>
<keyword evidence="6" id="KW-1185">Reference proteome</keyword>
<feature type="domain" description="Quinohemoprotein amine dehydrogenase alpha subunit" evidence="3">
    <location>
        <begin position="361"/>
        <end position="494"/>
    </location>
</feature>
<gene>
    <name evidence="5" type="primary">peaA</name>
    <name evidence="5" type="ORF">KDW95_04965</name>
</gene>
<dbReference type="InterPro" id="IPR015183">
    <property type="entry name" value="QH-AmDH_asu_dom_III"/>
</dbReference>
<dbReference type="InterPro" id="IPR036909">
    <property type="entry name" value="Cyt_c-like_dom_sf"/>
</dbReference>
<dbReference type="Gene3D" id="1.10.760.10">
    <property type="entry name" value="Cytochrome c-like domain"/>
    <property type="match status" value="1"/>
</dbReference>
<dbReference type="InterPro" id="IPR036718">
    <property type="entry name" value="H-AmDH_asu_dom2_sf"/>
</dbReference>
<evidence type="ECO:0000313" key="6">
    <source>
        <dbReference type="Proteomes" id="UP001058461"/>
    </source>
</evidence>
<evidence type="ECO:0000259" key="2">
    <source>
        <dbReference type="Pfam" id="PF09099"/>
    </source>
</evidence>
<dbReference type="Gene3D" id="2.40.128.120">
    <property type="entry name" value="Quinohemoprotein amine dehydrogenase alpha subunit, domain 2"/>
    <property type="match status" value="1"/>
</dbReference>